<evidence type="ECO:0000256" key="1">
    <source>
        <dbReference type="SAM" id="MobiDB-lite"/>
    </source>
</evidence>
<accession>A0A4C1ZDB3</accession>
<dbReference type="AlphaFoldDB" id="A0A4C1ZDB3"/>
<evidence type="ECO:0000313" key="2">
    <source>
        <dbReference type="EMBL" id="GBP85153.1"/>
    </source>
</evidence>
<gene>
    <name evidence="2" type="ORF">EVAR_57651_1</name>
</gene>
<feature type="region of interest" description="Disordered" evidence="1">
    <location>
        <begin position="15"/>
        <end position="67"/>
    </location>
</feature>
<dbReference type="EMBL" id="BGZK01001719">
    <property type="protein sequence ID" value="GBP85153.1"/>
    <property type="molecule type" value="Genomic_DNA"/>
</dbReference>
<comment type="caution">
    <text evidence="2">The sequence shown here is derived from an EMBL/GenBank/DDBJ whole genome shotgun (WGS) entry which is preliminary data.</text>
</comment>
<protein>
    <submittedName>
        <fullName evidence="2">Uncharacterized protein</fullName>
    </submittedName>
</protein>
<proteinExistence type="predicted"/>
<sequence length="117" mass="13180">MITFIRETERCSCAAARRKSNRPRTPAPRRGENRRLALTGRARRRMRKRVAPAATDAALLGQPSECGEHEGEVLQWKMGIARGESEIRCESVTGCLTKRAQKDYGLVVGSRLKRERS</sequence>
<keyword evidence="3" id="KW-1185">Reference proteome</keyword>
<reference evidence="2 3" key="1">
    <citation type="journal article" date="2019" name="Commun. Biol.">
        <title>The bagworm genome reveals a unique fibroin gene that provides high tensile strength.</title>
        <authorList>
            <person name="Kono N."/>
            <person name="Nakamura H."/>
            <person name="Ohtoshi R."/>
            <person name="Tomita M."/>
            <person name="Numata K."/>
            <person name="Arakawa K."/>
        </authorList>
    </citation>
    <scope>NUCLEOTIDE SEQUENCE [LARGE SCALE GENOMIC DNA]</scope>
</reference>
<evidence type="ECO:0000313" key="3">
    <source>
        <dbReference type="Proteomes" id="UP000299102"/>
    </source>
</evidence>
<dbReference type="Proteomes" id="UP000299102">
    <property type="component" value="Unassembled WGS sequence"/>
</dbReference>
<feature type="compositionally biased region" description="Basic residues" evidence="1">
    <location>
        <begin position="41"/>
        <end position="50"/>
    </location>
</feature>
<name>A0A4C1ZDB3_EUMVA</name>
<organism evidence="2 3">
    <name type="scientific">Eumeta variegata</name>
    <name type="common">Bagworm moth</name>
    <name type="synonym">Eumeta japonica</name>
    <dbReference type="NCBI Taxonomy" id="151549"/>
    <lineage>
        <taxon>Eukaryota</taxon>
        <taxon>Metazoa</taxon>
        <taxon>Ecdysozoa</taxon>
        <taxon>Arthropoda</taxon>
        <taxon>Hexapoda</taxon>
        <taxon>Insecta</taxon>
        <taxon>Pterygota</taxon>
        <taxon>Neoptera</taxon>
        <taxon>Endopterygota</taxon>
        <taxon>Lepidoptera</taxon>
        <taxon>Glossata</taxon>
        <taxon>Ditrysia</taxon>
        <taxon>Tineoidea</taxon>
        <taxon>Psychidae</taxon>
        <taxon>Oiketicinae</taxon>
        <taxon>Eumeta</taxon>
    </lineage>
</organism>